<sequence>MTAGIPAADPAGPLIGLADWRLPVTGPAAVDLAARLGADGLQLDLGGPGRGPRLDVPDRLGALRERSAATGVRLLAVTGNCLNDIGITAPAGSVAAHDVRDILERVLDTAHALEAPLAFVPSFRRSAIDGLDALRRTAEVLAWAAGEAAARGLLLASENTLDPEKALALVEHVESPAFRLLLDTYNPRAAGVDVPGLVRTTGHHFADQIHLKDGSGPGGTGGDVLLGDGDGGLPSVLAVLAAHRVRVRALVLETDHRADDPARLAEDLARARAHARTVNRTVAPTITPPLRPSDEDTR</sequence>
<dbReference type="PANTHER" id="PTHR12110:SF41">
    <property type="entry name" value="INOSOSE DEHYDRATASE"/>
    <property type="match status" value="1"/>
</dbReference>
<comment type="caution">
    <text evidence="3">The sequence shown here is derived from an EMBL/GenBank/DDBJ whole genome shotgun (WGS) entry which is preliminary data.</text>
</comment>
<dbReference type="Proteomes" id="UP001595990">
    <property type="component" value="Unassembled WGS sequence"/>
</dbReference>
<keyword evidence="4" id="KW-1185">Reference proteome</keyword>
<gene>
    <name evidence="3" type="ORF">ACFPEN_36140</name>
</gene>
<dbReference type="RefSeq" id="WP_417924563.1">
    <property type="nucleotide sequence ID" value="NZ_JBHSFS010000041.1"/>
</dbReference>
<organism evidence="3 4">
    <name type="scientific">Streptomyces ehimensis</name>
    <dbReference type="NCBI Taxonomy" id="68195"/>
    <lineage>
        <taxon>Bacteria</taxon>
        <taxon>Bacillati</taxon>
        <taxon>Actinomycetota</taxon>
        <taxon>Actinomycetes</taxon>
        <taxon>Kitasatosporales</taxon>
        <taxon>Streptomycetaceae</taxon>
        <taxon>Streptomyces</taxon>
    </lineage>
</organism>
<evidence type="ECO:0000313" key="3">
    <source>
        <dbReference type="EMBL" id="MFC4518287.1"/>
    </source>
</evidence>
<evidence type="ECO:0000259" key="2">
    <source>
        <dbReference type="Pfam" id="PF01261"/>
    </source>
</evidence>
<dbReference type="PANTHER" id="PTHR12110">
    <property type="entry name" value="HYDROXYPYRUVATE ISOMERASE"/>
    <property type="match status" value="1"/>
</dbReference>
<dbReference type="InterPro" id="IPR013022">
    <property type="entry name" value="Xyl_isomerase-like_TIM-brl"/>
</dbReference>
<dbReference type="Pfam" id="PF01261">
    <property type="entry name" value="AP_endonuc_2"/>
    <property type="match status" value="1"/>
</dbReference>
<dbReference type="Gene3D" id="3.20.20.150">
    <property type="entry name" value="Divalent-metal-dependent TIM barrel enzymes"/>
    <property type="match status" value="1"/>
</dbReference>
<feature type="region of interest" description="Disordered" evidence="1">
    <location>
        <begin position="275"/>
        <end position="298"/>
    </location>
</feature>
<dbReference type="GO" id="GO:0016853">
    <property type="term" value="F:isomerase activity"/>
    <property type="evidence" value="ECO:0007669"/>
    <property type="project" value="UniProtKB-KW"/>
</dbReference>
<reference evidence="4" key="1">
    <citation type="journal article" date="2019" name="Int. J. Syst. Evol. Microbiol.">
        <title>The Global Catalogue of Microorganisms (GCM) 10K type strain sequencing project: providing services to taxonomists for standard genome sequencing and annotation.</title>
        <authorList>
            <consortium name="The Broad Institute Genomics Platform"/>
            <consortium name="The Broad Institute Genome Sequencing Center for Infectious Disease"/>
            <person name="Wu L."/>
            <person name="Ma J."/>
        </authorList>
    </citation>
    <scope>NUCLEOTIDE SEQUENCE [LARGE SCALE GENOMIC DNA]</scope>
    <source>
        <strain evidence="4">CECT 8064</strain>
    </source>
</reference>
<dbReference type="EMBL" id="JBHSFS010000041">
    <property type="protein sequence ID" value="MFC4518287.1"/>
    <property type="molecule type" value="Genomic_DNA"/>
</dbReference>
<evidence type="ECO:0000256" key="1">
    <source>
        <dbReference type="SAM" id="MobiDB-lite"/>
    </source>
</evidence>
<protein>
    <submittedName>
        <fullName evidence="3">Sugar phosphate isomerase/epimerase family protein</fullName>
    </submittedName>
</protein>
<keyword evidence="3" id="KW-0413">Isomerase</keyword>
<dbReference type="InterPro" id="IPR036237">
    <property type="entry name" value="Xyl_isomerase-like_sf"/>
</dbReference>
<evidence type="ECO:0000313" key="4">
    <source>
        <dbReference type="Proteomes" id="UP001595990"/>
    </source>
</evidence>
<accession>A0ABV9BW99</accession>
<feature type="domain" description="Xylose isomerase-like TIM barrel" evidence="2">
    <location>
        <begin position="30"/>
        <end position="271"/>
    </location>
</feature>
<dbReference type="SUPFAM" id="SSF51658">
    <property type="entry name" value="Xylose isomerase-like"/>
    <property type="match status" value="1"/>
</dbReference>
<name>A0ABV9BW99_9ACTN</name>
<proteinExistence type="predicted"/>
<dbReference type="InterPro" id="IPR050312">
    <property type="entry name" value="IolE/XylAMocC-like"/>
</dbReference>